<feature type="coiled-coil region" evidence="7">
    <location>
        <begin position="464"/>
        <end position="505"/>
    </location>
</feature>
<dbReference type="STRING" id="65357.A0A024G9Y8"/>
<keyword evidence="5 7" id="KW-0175">Coiled coil</keyword>
<evidence type="ECO:0000256" key="5">
    <source>
        <dbReference type="ARBA" id="ARBA00023054"/>
    </source>
</evidence>
<evidence type="ECO:0000256" key="8">
    <source>
        <dbReference type="SAM" id="MobiDB-lite"/>
    </source>
</evidence>
<dbReference type="GO" id="GO:0005524">
    <property type="term" value="F:ATP binding"/>
    <property type="evidence" value="ECO:0007669"/>
    <property type="project" value="UniProtKB-UniRule"/>
</dbReference>
<keyword evidence="4 6" id="KW-0067">ATP-binding</keyword>
<name>A0A024G9Y8_9STRA</name>
<accession>A0A024G9Y8</accession>
<evidence type="ECO:0000313" key="11">
    <source>
        <dbReference type="Proteomes" id="UP000053237"/>
    </source>
</evidence>
<dbReference type="InParanoid" id="A0A024G9Y8"/>
<comment type="subcellular location">
    <subcellularLocation>
        <location evidence="1">Cytoplasm</location>
    </subcellularLocation>
</comment>
<dbReference type="GO" id="GO:0005875">
    <property type="term" value="C:microtubule associated complex"/>
    <property type="evidence" value="ECO:0007669"/>
    <property type="project" value="TreeGrafter"/>
</dbReference>
<dbReference type="SMART" id="SM00129">
    <property type="entry name" value="KISc"/>
    <property type="match status" value="1"/>
</dbReference>
<dbReference type="AlphaFoldDB" id="A0A024G9Y8"/>
<proteinExistence type="inferred from homology"/>
<feature type="region of interest" description="Disordered" evidence="8">
    <location>
        <begin position="721"/>
        <end position="745"/>
    </location>
</feature>
<dbReference type="PANTHER" id="PTHR47969:SF15">
    <property type="entry name" value="CHROMOSOME-ASSOCIATED KINESIN KIF4A-RELATED"/>
    <property type="match status" value="1"/>
</dbReference>
<dbReference type="PRINTS" id="PR00380">
    <property type="entry name" value="KINESINHEAVY"/>
</dbReference>
<dbReference type="GO" id="GO:0005737">
    <property type="term" value="C:cytoplasm"/>
    <property type="evidence" value="ECO:0007669"/>
    <property type="project" value="UniProtKB-SubCell"/>
</dbReference>
<feature type="region of interest" description="Disordered" evidence="8">
    <location>
        <begin position="418"/>
        <end position="454"/>
    </location>
</feature>
<evidence type="ECO:0000256" key="2">
    <source>
        <dbReference type="ARBA" id="ARBA00022490"/>
    </source>
</evidence>
<dbReference type="PANTHER" id="PTHR47969">
    <property type="entry name" value="CHROMOSOME-ASSOCIATED KINESIN KIF4A-RELATED"/>
    <property type="match status" value="1"/>
</dbReference>
<dbReference type="GO" id="GO:0008017">
    <property type="term" value="F:microtubule binding"/>
    <property type="evidence" value="ECO:0007669"/>
    <property type="project" value="InterPro"/>
</dbReference>
<protein>
    <recommendedName>
        <fullName evidence="9">Kinesin motor domain-containing protein</fullName>
    </recommendedName>
</protein>
<organism evidence="10 11">
    <name type="scientific">Albugo candida</name>
    <dbReference type="NCBI Taxonomy" id="65357"/>
    <lineage>
        <taxon>Eukaryota</taxon>
        <taxon>Sar</taxon>
        <taxon>Stramenopiles</taxon>
        <taxon>Oomycota</taxon>
        <taxon>Peronosporomycetes</taxon>
        <taxon>Albuginales</taxon>
        <taxon>Albuginaceae</taxon>
        <taxon>Albugo</taxon>
    </lineage>
</organism>
<feature type="coiled-coil region" evidence="7">
    <location>
        <begin position="634"/>
        <end position="665"/>
    </location>
</feature>
<evidence type="ECO:0000256" key="1">
    <source>
        <dbReference type="ARBA" id="ARBA00004496"/>
    </source>
</evidence>
<evidence type="ECO:0000256" key="3">
    <source>
        <dbReference type="ARBA" id="ARBA00022741"/>
    </source>
</evidence>
<feature type="compositionally biased region" description="Polar residues" evidence="8">
    <location>
        <begin position="441"/>
        <end position="454"/>
    </location>
</feature>
<evidence type="ECO:0000313" key="10">
    <source>
        <dbReference type="EMBL" id="CCI43573.1"/>
    </source>
</evidence>
<dbReference type="Proteomes" id="UP000053237">
    <property type="component" value="Unassembled WGS sequence"/>
</dbReference>
<feature type="domain" description="Kinesin motor" evidence="9">
    <location>
        <begin position="14"/>
        <end position="370"/>
    </location>
</feature>
<dbReference type="GO" id="GO:0007018">
    <property type="term" value="P:microtubule-based movement"/>
    <property type="evidence" value="ECO:0007669"/>
    <property type="project" value="InterPro"/>
</dbReference>
<feature type="binding site" evidence="6">
    <location>
        <begin position="98"/>
        <end position="105"/>
    </location>
    <ligand>
        <name>ATP</name>
        <dbReference type="ChEBI" id="CHEBI:30616"/>
    </ligand>
</feature>
<dbReference type="InterPro" id="IPR027417">
    <property type="entry name" value="P-loop_NTPase"/>
</dbReference>
<feature type="compositionally biased region" description="Basic and acidic residues" evidence="8">
    <location>
        <begin position="418"/>
        <end position="433"/>
    </location>
</feature>
<keyword evidence="2" id="KW-0963">Cytoplasm</keyword>
<evidence type="ECO:0000259" key="9">
    <source>
        <dbReference type="PROSITE" id="PS50067"/>
    </source>
</evidence>
<dbReference type="CDD" id="cd00106">
    <property type="entry name" value="KISc"/>
    <property type="match status" value="1"/>
</dbReference>
<dbReference type="InterPro" id="IPR036961">
    <property type="entry name" value="Kinesin_motor_dom_sf"/>
</dbReference>
<dbReference type="InterPro" id="IPR001752">
    <property type="entry name" value="Kinesin_motor_dom"/>
</dbReference>
<evidence type="ECO:0000256" key="6">
    <source>
        <dbReference type="PROSITE-ProRule" id="PRU00283"/>
    </source>
</evidence>
<keyword evidence="6" id="KW-0505">Motor protein</keyword>
<dbReference type="GO" id="GO:0007052">
    <property type="term" value="P:mitotic spindle organization"/>
    <property type="evidence" value="ECO:0007669"/>
    <property type="project" value="TreeGrafter"/>
</dbReference>
<dbReference type="GO" id="GO:0003777">
    <property type="term" value="F:microtubule motor activity"/>
    <property type="evidence" value="ECO:0007669"/>
    <property type="project" value="InterPro"/>
</dbReference>
<comment type="caution">
    <text evidence="10">The sequence shown here is derived from an EMBL/GenBank/DDBJ whole genome shotgun (WGS) entry which is preliminary data.</text>
</comment>
<comment type="similarity">
    <text evidence="6">Belongs to the TRAFAC class myosin-kinesin ATPase superfamily. Kinesin family.</text>
</comment>
<evidence type="ECO:0000256" key="7">
    <source>
        <dbReference type="SAM" id="Coils"/>
    </source>
</evidence>
<keyword evidence="3 6" id="KW-0547">Nucleotide-binding</keyword>
<keyword evidence="11" id="KW-1185">Reference proteome</keyword>
<dbReference type="GO" id="GO:0051231">
    <property type="term" value="P:spindle elongation"/>
    <property type="evidence" value="ECO:0007669"/>
    <property type="project" value="TreeGrafter"/>
</dbReference>
<dbReference type="PROSITE" id="PS50067">
    <property type="entry name" value="KINESIN_MOTOR_2"/>
    <property type="match status" value="1"/>
</dbReference>
<feature type="compositionally biased region" description="Low complexity" evidence="8">
    <location>
        <begin position="721"/>
        <end position="732"/>
    </location>
</feature>
<gene>
    <name evidence="10" type="ORF">BN9_043570</name>
</gene>
<dbReference type="OrthoDB" id="3176171at2759"/>
<dbReference type="Pfam" id="PF00225">
    <property type="entry name" value="Kinesin"/>
    <property type="match status" value="1"/>
</dbReference>
<sequence>MPGSSSDSQEIPFNIQVYCRLRPQNALEKEAGASSCSTVVDDRGVYIRSAHCEVDDLRCTFDRIFDVTATQEQVYENSAKHLVHDFIQGSNCTIFAYGQTGSGKTHTISGCMDACTKQSKSIVNQSDGIIPRLIRDLYREKETYQDDSTCLEFTASFVEIYLEQIRDLLHCTDRSSRSSASVSAGNARNTVGLLRVRECSQRGVFISDMTELVAPDAGTMIEYVRSGTQQRAVTSTKMNKDSSRSHSVFTITMARYQTLVDGSRMKLKSCTMYIVDLAGSELVNKSNVSGKALQEAISINKSLSALSNVIKALAEGKKHVPYRDSKLTRILQDSLSGKAKIALILTASCSTYNLSETMSTLRFGLRAKELKNMLVSSPLEDDDLPKQKLKELYLQAMEAVSAGKREIRALKQELETRADSLDTGRESEKRDAIQSEGSDELQWNSNEQLDGSPKMSYTQLLRRMEEYERKCEHLTEWNAEIEREKESIQAEKNVKDQELNDLQKSLEEITVTLLSVNTHSTVPALLYPTLSLRKLLQMADWRTVLSTGEHNIIDIKCITTSTDSLLITEAFSRCPGIQSSNYNSDHDIDENGKVCVHQIQSQERGIQICELKLKLQSLSRSFLESESHEQGSYLSEENLKLRKHVEELEVLLQNLRNQAEVAVHTNETRLAEQGNHMACLQSSLQQYQTLFRSQIIKSQEKYRLLREELLYYKNGATSYANNSSTRRNSINSQGEAEDEDSGMHPQEYGDYYADKCMDPMLLICGTLPSLQIHAPIVASADVVQVKKLSCETWVDKQNS</sequence>
<dbReference type="EMBL" id="CAIX01000051">
    <property type="protein sequence ID" value="CCI43573.1"/>
    <property type="molecule type" value="Genomic_DNA"/>
</dbReference>
<reference evidence="10 11" key="1">
    <citation type="submission" date="2012-05" db="EMBL/GenBank/DDBJ databases">
        <title>Recombination and specialization in a pathogen metapopulation.</title>
        <authorList>
            <person name="Gardiner A."/>
            <person name="Kemen E."/>
            <person name="Schultz-Larsen T."/>
            <person name="MacLean D."/>
            <person name="Van Oosterhout C."/>
            <person name="Jones J.D.G."/>
        </authorList>
    </citation>
    <scope>NUCLEOTIDE SEQUENCE [LARGE SCALE GENOMIC DNA]</scope>
    <source>
        <strain evidence="10 11">Ac Nc2</strain>
    </source>
</reference>
<dbReference type="SUPFAM" id="SSF52540">
    <property type="entry name" value="P-loop containing nucleoside triphosphate hydrolases"/>
    <property type="match status" value="1"/>
</dbReference>
<evidence type="ECO:0000256" key="4">
    <source>
        <dbReference type="ARBA" id="ARBA00022840"/>
    </source>
</evidence>
<dbReference type="InterPro" id="IPR027640">
    <property type="entry name" value="Kinesin-like_fam"/>
</dbReference>
<dbReference type="Gene3D" id="3.40.850.10">
    <property type="entry name" value="Kinesin motor domain"/>
    <property type="match status" value="1"/>
</dbReference>